<dbReference type="CDD" id="cd00130">
    <property type="entry name" value="PAS"/>
    <property type="match status" value="1"/>
</dbReference>
<evidence type="ECO:0000313" key="2">
    <source>
        <dbReference type="EMBL" id="CAF4841585.1"/>
    </source>
</evidence>
<dbReference type="GO" id="GO:0016922">
    <property type="term" value="F:nuclear receptor binding"/>
    <property type="evidence" value="ECO:0007669"/>
    <property type="project" value="TreeGrafter"/>
</dbReference>
<dbReference type="PROSITE" id="PS50112">
    <property type="entry name" value="PAS"/>
    <property type="match status" value="1"/>
</dbReference>
<dbReference type="SMART" id="SM00091">
    <property type="entry name" value="PAS"/>
    <property type="match status" value="1"/>
</dbReference>
<dbReference type="PANTHER" id="PTHR10684">
    <property type="entry name" value="NUCLEAR RECEPTOR COACTIVATOR"/>
    <property type="match status" value="1"/>
</dbReference>
<dbReference type="InterPro" id="IPR035965">
    <property type="entry name" value="PAS-like_dom_sf"/>
</dbReference>
<proteinExistence type="predicted"/>
<dbReference type="InterPro" id="IPR000014">
    <property type="entry name" value="PAS"/>
</dbReference>
<dbReference type="AlphaFoldDB" id="A0A821RIM4"/>
<dbReference type="GO" id="GO:0045944">
    <property type="term" value="P:positive regulation of transcription by RNA polymerase II"/>
    <property type="evidence" value="ECO:0007669"/>
    <property type="project" value="TreeGrafter"/>
</dbReference>
<dbReference type="Gene3D" id="3.30.450.20">
    <property type="entry name" value="PAS domain"/>
    <property type="match status" value="2"/>
</dbReference>
<dbReference type="Proteomes" id="UP000663848">
    <property type="component" value="Unassembled WGS sequence"/>
</dbReference>
<evidence type="ECO:0000313" key="3">
    <source>
        <dbReference type="Proteomes" id="UP000663848"/>
    </source>
</evidence>
<dbReference type="InterPro" id="IPR017426">
    <property type="entry name" value="Nuclear_rcpt_coactivator"/>
</dbReference>
<feature type="domain" description="PAS" evidence="1">
    <location>
        <begin position="63"/>
        <end position="115"/>
    </location>
</feature>
<gene>
    <name evidence="2" type="ORF">QYT958_LOCUS26471</name>
</gene>
<accession>A0A821RIM4</accession>
<sequence length="263" mass="29378">MEDIRLISASPPSSSILKSVCSPLTGSLANNRQRINSASVIQQSDVSSSRPALLADDALGPLLFEALDGFFFTINHNCELDFVSDNVGQYLKFSQEELAGRNLHHCVHPSDVNEFGKAWAKKDTGDSLASTTNSDQLNSQSRGRTFLCRMRTNDESSPYVTMIISVALHRDSSGSDKTCLVCIARRPPLNELKDKPALLGFDQFSSRINLKFDIECLDSSHMKCEAINMNFKGKNFREYVHANDVPLINRHFQEGKTNRNRDF</sequence>
<reference evidence="2" key="1">
    <citation type="submission" date="2021-02" db="EMBL/GenBank/DDBJ databases">
        <authorList>
            <person name="Nowell W R."/>
        </authorList>
    </citation>
    <scope>NUCLEOTIDE SEQUENCE</scope>
</reference>
<comment type="caution">
    <text evidence="2">The sequence shown here is derived from an EMBL/GenBank/DDBJ whole genome shotgun (WGS) entry which is preliminary data.</text>
</comment>
<protein>
    <recommendedName>
        <fullName evidence="1">PAS domain-containing protein</fullName>
    </recommendedName>
</protein>
<dbReference type="GO" id="GO:0003713">
    <property type="term" value="F:transcription coactivator activity"/>
    <property type="evidence" value="ECO:0007669"/>
    <property type="project" value="InterPro"/>
</dbReference>
<dbReference type="GO" id="GO:0032870">
    <property type="term" value="P:cellular response to hormone stimulus"/>
    <property type="evidence" value="ECO:0007669"/>
    <property type="project" value="TreeGrafter"/>
</dbReference>
<dbReference type="EMBL" id="CAJOBR010006323">
    <property type="protein sequence ID" value="CAF4841585.1"/>
    <property type="molecule type" value="Genomic_DNA"/>
</dbReference>
<organism evidence="2 3">
    <name type="scientific">Rotaria socialis</name>
    <dbReference type="NCBI Taxonomy" id="392032"/>
    <lineage>
        <taxon>Eukaryota</taxon>
        <taxon>Metazoa</taxon>
        <taxon>Spiralia</taxon>
        <taxon>Gnathifera</taxon>
        <taxon>Rotifera</taxon>
        <taxon>Eurotatoria</taxon>
        <taxon>Bdelloidea</taxon>
        <taxon>Philodinida</taxon>
        <taxon>Philodinidae</taxon>
        <taxon>Rotaria</taxon>
    </lineage>
</organism>
<evidence type="ECO:0000259" key="1">
    <source>
        <dbReference type="PROSITE" id="PS50112"/>
    </source>
</evidence>
<name>A0A821RIM4_9BILA</name>
<dbReference type="PANTHER" id="PTHR10684:SF4">
    <property type="entry name" value="TAIMAN, ISOFORM G"/>
    <property type="match status" value="1"/>
</dbReference>
<dbReference type="SUPFAM" id="SSF55785">
    <property type="entry name" value="PYP-like sensor domain (PAS domain)"/>
    <property type="match status" value="1"/>
</dbReference>
<dbReference type="GO" id="GO:0005634">
    <property type="term" value="C:nucleus"/>
    <property type="evidence" value="ECO:0007669"/>
    <property type="project" value="InterPro"/>
</dbReference>